<evidence type="ECO:0000313" key="2">
    <source>
        <dbReference type="EMBL" id="QRG05506.1"/>
    </source>
</evidence>
<dbReference type="InterPro" id="IPR030995">
    <property type="entry name" value="SoxZ"/>
</dbReference>
<sequence length="109" mass="12127">MTIRSTPRVRVPTRAKMGEVIEIKTLISHEMDNGQGGEAAGEGMPSDIVNSFEASFNGRPFFSAEWFPSVSANPFQSFFFKVKESGEFTFVWKDDQGAERKTTARLTVA</sequence>
<evidence type="ECO:0000259" key="1">
    <source>
        <dbReference type="Pfam" id="PF08770"/>
    </source>
</evidence>
<dbReference type="KEGG" id="xdi:EZH22_20875"/>
<dbReference type="Pfam" id="PF08770">
    <property type="entry name" value="SoxZ"/>
    <property type="match status" value="1"/>
</dbReference>
<dbReference type="InterPro" id="IPR013783">
    <property type="entry name" value="Ig-like_fold"/>
</dbReference>
<protein>
    <submittedName>
        <fullName evidence="2">Thiosulfate oxidation carrier complex protein SoxZ</fullName>
    </submittedName>
</protein>
<feature type="domain" description="Sulphur oxidation protein SoxZ" evidence="1">
    <location>
        <begin position="10"/>
        <end position="104"/>
    </location>
</feature>
<dbReference type="InterPro" id="IPR014756">
    <property type="entry name" value="Ig_E-set"/>
</dbReference>
<dbReference type="NCBIfam" id="TIGR04490">
    <property type="entry name" value="SoxZ_true"/>
    <property type="match status" value="1"/>
</dbReference>
<dbReference type="InterPro" id="IPR014880">
    <property type="entry name" value="SoxZ_dom"/>
</dbReference>
<proteinExistence type="predicted"/>
<dbReference type="SUPFAM" id="SSF81296">
    <property type="entry name" value="E set domains"/>
    <property type="match status" value="1"/>
</dbReference>
<reference evidence="2 3" key="1">
    <citation type="submission" date="2020-10" db="EMBL/GenBank/DDBJ databases">
        <title>Degradation of 1,4-Dioxane by Xanthobacter sp. YN2, via a Novel Group-2 Soluble Di-Iron Monooxygenase.</title>
        <authorList>
            <person name="Ma F."/>
            <person name="Wang Y."/>
            <person name="Yang J."/>
            <person name="Guo H."/>
            <person name="Su D."/>
            <person name="Yu L."/>
        </authorList>
    </citation>
    <scope>NUCLEOTIDE SEQUENCE [LARGE SCALE GENOMIC DNA]</scope>
    <source>
        <strain evidence="2 3">YN2</strain>
    </source>
</reference>
<dbReference type="Proteomes" id="UP000596427">
    <property type="component" value="Chromosome"/>
</dbReference>
<accession>A0A974PLR9</accession>
<dbReference type="RefSeq" id="WP_203192371.1">
    <property type="nucleotide sequence ID" value="NZ_CP063362.1"/>
</dbReference>
<gene>
    <name evidence="2" type="primary">soxZ</name>
    <name evidence="2" type="ORF">EZH22_20875</name>
</gene>
<dbReference type="Gene3D" id="2.60.40.10">
    <property type="entry name" value="Immunoglobulins"/>
    <property type="match status" value="1"/>
</dbReference>
<organism evidence="2 3">
    <name type="scientific">Xanthobacter dioxanivorans</name>
    <dbReference type="NCBI Taxonomy" id="2528964"/>
    <lineage>
        <taxon>Bacteria</taxon>
        <taxon>Pseudomonadati</taxon>
        <taxon>Pseudomonadota</taxon>
        <taxon>Alphaproteobacteria</taxon>
        <taxon>Hyphomicrobiales</taxon>
        <taxon>Xanthobacteraceae</taxon>
        <taxon>Xanthobacter</taxon>
    </lineage>
</organism>
<evidence type="ECO:0000313" key="3">
    <source>
        <dbReference type="Proteomes" id="UP000596427"/>
    </source>
</evidence>
<dbReference type="AlphaFoldDB" id="A0A974PLR9"/>
<dbReference type="EMBL" id="CP063362">
    <property type="protein sequence ID" value="QRG05506.1"/>
    <property type="molecule type" value="Genomic_DNA"/>
</dbReference>
<keyword evidence="3" id="KW-1185">Reference proteome</keyword>
<name>A0A974PLR9_9HYPH</name>